<keyword evidence="13" id="KW-1185">Reference proteome</keyword>
<dbReference type="InterPro" id="IPR000644">
    <property type="entry name" value="CBS_dom"/>
</dbReference>
<keyword evidence="2 9" id="KW-0812">Transmembrane</keyword>
<comment type="subcellular location">
    <subcellularLocation>
        <location evidence="1">Membrane</location>
        <topology evidence="1">Multi-pass membrane protein</topology>
    </subcellularLocation>
</comment>
<name>A0A9E7R046_9EURY</name>
<keyword evidence="4 9" id="KW-1133">Transmembrane helix</keyword>
<gene>
    <name evidence="12" type="ORF">N0B31_11910</name>
</gene>
<feature type="domain" description="CNNM transmembrane" evidence="11">
    <location>
        <begin position="2"/>
        <end position="185"/>
    </location>
</feature>
<dbReference type="Proteomes" id="UP001057580">
    <property type="component" value="Chromosome"/>
</dbReference>
<dbReference type="Gene3D" id="3.10.580.10">
    <property type="entry name" value="CBS-domain"/>
    <property type="match status" value="1"/>
</dbReference>
<evidence type="ECO:0000256" key="3">
    <source>
        <dbReference type="ARBA" id="ARBA00022737"/>
    </source>
</evidence>
<dbReference type="PANTHER" id="PTHR22777">
    <property type="entry name" value="HEMOLYSIN-RELATED"/>
    <property type="match status" value="1"/>
</dbReference>
<dbReference type="Gene3D" id="3.30.465.10">
    <property type="match status" value="1"/>
</dbReference>
<dbReference type="SUPFAM" id="SSF56176">
    <property type="entry name" value="FAD-binding/transporter-associated domain-like"/>
    <property type="match status" value="1"/>
</dbReference>
<evidence type="ECO:0000259" key="11">
    <source>
        <dbReference type="PROSITE" id="PS51846"/>
    </source>
</evidence>
<accession>A0A9E7R046</accession>
<dbReference type="PANTHER" id="PTHR22777:SF17">
    <property type="entry name" value="UPF0053 PROTEIN SLL0260"/>
    <property type="match status" value="1"/>
</dbReference>
<evidence type="ECO:0000256" key="7">
    <source>
        <dbReference type="PROSITE-ProRule" id="PRU00703"/>
    </source>
</evidence>
<dbReference type="AlphaFoldDB" id="A0A9E7R046"/>
<organism evidence="12 13">
    <name type="scientific">Salinirubellus salinus</name>
    <dbReference type="NCBI Taxonomy" id="1364945"/>
    <lineage>
        <taxon>Archaea</taxon>
        <taxon>Methanobacteriati</taxon>
        <taxon>Methanobacteriota</taxon>
        <taxon>Stenosarchaea group</taxon>
        <taxon>Halobacteria</taxon>
        <taxon>Halobacteriales</taxon>
        <taxon>Natronomonadaceae</taxon>
        <taxon>Salinirubellus</taxon>
    </lineage>
</organism>
<dbReference type="EMBL" id="CP104003">
    <property type="protein sequence ID" value="UWM52854.1"/>
    <property type="molecule type" value="Genomic_DNA"/>
</dbReference>
<evidence type="ECO:0000256" key="8">
    <source>
        <dbReference type="SAM" id="MobiDB-lite"/>
    </source>
</evidence>
<protein>
    <submittedName>
        <fullName evidence="12">Hemolysin family protein</fullName>
    </submittedName>
</protein>
<dbReference type="KEGG" id="ssai:N0B31_11910"/>
<feature type="transmembrane region" description="Helical" evidence="9">
    <location>
        <begin position="56"/>
        <end position="80"/>
    </location>
</feature>
<dbReference type="GeneID" id="74943138"/>
<dbReference type="RefSeq" id="WP_260591849.1">
    <property type="nucleotide sequence ID" value="NZ_CP104003.1"/>
</dbReference>
<feature type="region of interest" description="Disordered" evidence="8">
    <location>
        <begin position="406"/>
        <end position="427"/>
    </location>
</feature>
<keyword evidence="3" id="KW-0677">Repeat</keyword>
<evidence type="ECO:0000256" key="5">
    <source>
        <dbReference type="ARBA" id="ARBA00023122"/>
    </source>
</evidence>
<dbReference type="Pfam" id="PF01595">
    <property type="entry name" value="CNNM"/>
    <property type="match status" value="1"/>
</dbReference>
<proteinExistence type="predicted"/>
<feature type="domain" description="CBS" evidence="10">
    <location>
        <begin position="204"/>
        <end position="264"/>
    </location>
</feature>
<evidence type="ECO:0000256" key="4">
    <source>
        <dbReference type="ARBA" id="ARBA00022989"/>
    </source>
</evidence>
<dbReference type="SMART" id="SM01091">
    <property type="entry name" value="CorC_HlyC"/>
    <property type="match status" value="1"/>
</dbReference>
<dbReference type="SUPFAM" id="SSF54631">
    <property type="entry name" value="CBS-domain pair"/>
    <property type="match status" value="1"/>
</dbReference>
<sequence length="427" mass="44875">MVALSTSLGVAVLAGLVACSAFFSASEIAIFSTERRPGEPPERGALGRLREDPHRLLVTILVGNNFVNVAIATLTTTLLVRSLSPETAAVVSTAVVGTVVLVFGEIVPKSYGVGNAETLAERVARPLELLGTALYPVVAVFDAVTGVITGLFGGERDIERPYMTREDLAAIVESAEAEGVIEADEQELIQRVLRFSGTDAADVMVPRADVVGVDADASVGEALDRCLDARVTRAPAYRGTLDEVVGHVDVRDLAGAPREAPLDGYLRPVLHVYESRPVDEVLADLQVERVEVAVVFDEFGAAEGILTTEDVVEELVGEILDVGERRPVVLTPEGHVLARGKAGVEAVNAALGTTIEAAPDGGTTLAAVLTDELGRPAAVGEVVTVGDARLTVEEVVRNRVRRVRVERVAPDADGDEDGSGDSEGPVQ</sequence>
<evidence type="ECO:0000256" key="1">
    <source>
        <dbReference type="ARBA" id="ARBA00004141"/>
    </source>
</evidence>
<dbReference type="Pfam" id="PF03471">
    <property type="entry name" value="CorC_HlyC"/>
    <property type="match status" value="1"/>
</dbReference>
<evidence type="ECO:0000313" key="12">
    <source>
        <dbReference type="EMBL" id="UWM52854.1"/>
    </source>
</evidence>
<keyword evidence="6 9" id="KW-0472">Membrane</keyword>
<dbReference type="PROSITE" id="PS51371">
    <property type="entry name" value="CBS"/>
    <property type="match status" value="2"/>
</dbReference>
<dbReference type="GO" id="GO:0016020">
    <property type="term" value="C:membrane"/>
    <property type="evidence" value="ECO:0007669"/>
    <property type="project" value="UniProtKB-SubCell"/>
</dbReference>
<dbReference type="InterPro" id="IPR016169">
    <property type="entry name" value="FAD-bd_PCMH_sub2"/>
</dbReference>
<evidence type="ECO:0000256" key="2">
    <source>
        <dbReference type="ARBA" id="ARBA00022692"/>
    </source>
</evidence>
<evidence type="ECO:0000256" key="9">
    <source>
        <dbReference type="SAM" id="Phobius"/>
    </source>
</evidence>
<dbReference type="InterPro" id="IPR002550">
    <property type="entry name" value="CNNM"/>
</dbReference>
<dbReference type="InterPro" id="IPR036318">
    <property type="entry name" value="FAD-bd_PCMH-like_sf"/>
</dbReference>
<feature type="transmembrane region" description="Helical" evidence="9">
    <location>
        <begin position="87"/>
        <end position="107"/>
    </location>
</feature>
<keyword evidence="5 7" id="KW-0129">CBS domain</keyword>
<feature type="domain" description="CBS" evidence="10">
    <location>
        <begin position="265"/>
        <end position="322"/>
    </location>
</feature>
<dbReference type="InterPro" id="IPR044751">
    <property type="entry name" value="Ion_transp-like_CBS"/>
</dbReference>
<dbReference type="InterPro" id="IPR046342">
    <property type="entry name" value="CBS_dom_sf"/>
</dbReference>
<dbReference type="PROSITE" id="PS51846">
    <property type="entry name" value="CNNM"/>
    <property type="match status" value="1"/>
</dbReference>
<evidence type="ECO:0000256" key="6">
    <source>
        <dbReference type="ARBA" id="ARBA00023136"/>
    </source>
</evidence>
<dbReference type="GO" id="GO:0050660">
    <property type="term" value="F:flavin adenine dinucleotide binding"/>
    <property type="evidence" value="ECO:0007669"/>
    <property type="project" value="InterPro"/>
</dbReference>
<evidence type="ECO:0000259" key="10">
    <source>
        <dbReference type="PROSITE" id="PS51371"/>
    </source>
</evidence>
<dbReference type="InterPro" id="IPR005170">
    <property type="entry name" value="Transptr-assoc_dom"/>
</dbReference>
<evidence type="ECO:0000313" key="13">
    <source>
        <dbReference type="Proteomes" id="UP001057580"/>
    </source>
</evidence>
<feature type="transmembrane region" description="Helical" evidence="9">
    <location>
        <begin position="133"/>
        <end position="153"/>
    </location>
</feature>
<dbReference type="Pfam" id="PF00571">
    <property type="entry name" value="CBS"/>
    <property type="match status" value="2"/>
</dbReference>
<dbReference type="CDD" id="cd04590">
    <property type="entry name" value="CBS_pair_CorC_HlyC_assoc"/>
    <property type="match status" value="1"/>
</dbReference>
<reference evidence="12" key="1">
    <citation type="submission" date="2022-09" db="EMBL/GenBank/DDBJ databases">
        <title>Diverse halophilic archaea isolated from saline environments.</title>
        <authorList>
            <person name="Cui H.-L."/>
        </authorList>
    </citation>
    <scope>NUCLEOTIDE SEQUENCE</scope>
    <source>
        <strain evidence="12">ZS-35-S2</strain>
    </source>
</reference>